<comment type="caution">
    <text evidence="3">The sequence shown here is derived from an EMBL/GenBank/DDBJ whole genome shotgun (WGS) entry which is preliminary data.</text>
</comment>
<evidence type="ECO:0000256" key="2">
    <source>
        <dbReference type="SAM" id="SignalP"/>
    </source>
</evidence>
<evidence type="ECO:0000313" key="3">
    <source>
        <dbReference type="EMBL" id="CAL1528543.1"/>
    </source>
</evidence>
<keyword evidence="2" id="KW-0732">Signal</keyword>
<evidence type="ECO:0000313" key="4">
    <source>
        <dbReference type="Proteomes" id="UP001497497"/>
    </source>
</evidence>
<dbReference type="AlphaFoldDB" id="A0AAV2H4S2"/>
<evidence type="ECO:0000256" key="1">
    <source>
        <dbReference type="SAM" id="Phobius"/>
    </source>
</evidence>
<dbReference type="Proteomes" id="UP001497497">
    <property type="component" value="Unassembled WGS sequence"/>
</dbReference>
<dbReference type="EMBL" id="CAXITT010000034">
    <property type="protein sequence ID" value="CAL1528543.1"/>
    <property type="molecule type" value="Genomic_DNA"/>
</dbReference>
<keyword evidence="1" id="KW-1133">Transmembrane helix</keyword>
<feature type="transmembrane region" description="Helical" evidence="1">
    <location>
        <begin position="201"/>
        <end position="227"/>
    </location>
</feature>
<keyword evidence="1" id="KW-0472">Membrane</keyword>
<name>A0AAV2H4S2_LYMST</name>
<reference evidence="3 4" key="1">
    <citation type="submission" date="2024-04" db="EMBL/GenBank/DDBJ databases">
        <authorList>
            <consortium name="Genoscope - CEA"/>
            <person name="William W."/>
        </authorList>
    </citation>
    <scope>NUCLEOTIDE SEQUENCE [LARGE SCALE GENOMIC DNA]</scope>
</reference>
<keyword evidence="4" id="KW-1185">Reference proteome</keyword>
<protein>
    <submittedName>
        <fullName evidence="3">Uncharacterized protein</fullName>
    </submittedName>
</protein>
<feature type="chain" id="PRO_5043640355" evidence="2">
    <location>
        <begin position="21"/>
        <end position="291"/>
    </location>
</feature>
<proteinExistence type="predicted"/>
<accession>A0AAV2H4S2</accession>
<organism evidence="3 4">
    <name type="scientific">Lymnaea stagnalis</name>
    <name type="common">Great pond snail</name>
    <name type="synonym">Helix stagnalis</name>
    <dbReference type="NCBI Taxonomy" id="6523"/>
    <lineage>
        <taxon>Eukaryota</taxon>
        <taxon>Metazoa</taxon>
        <taxon>Spiralia</taxon>
        <taxon>Lophotrochozoa</taxon>
        <taxon>Mollusca</taxon>
        <taxon>Gastropoda</taxon>
        <taxon>Heterobranchia</taxon>
        <taxon>Euthyneura</taxon>
        <taxon>Panpulmonata</taxon>
        <taxon>Hygrophila</taxon>
        <taxon>Lymnaeoidea</taxon>
        <taxon>Lymnaeidae</taxon>
        <taxon>Lymnaea</taxon>
    </lineage>
</organism>
<keyword evidence="1" id="KW-0812">Transmembrane</keyword>
<feature type="signal peptide" evidence="2">
    <location>
        <begin position="1"/>
        <end position="20"/>
    </location>
</feature>
<sequence length="291" mass="32953">MGSYLLCAVVLLVVMHVTIAVSPPTRDGFSMQYYIGSIGPYDIRIDDADLMVAFEDMCDARTLVHNRTFHHVTGTVLSFKTKRIIEDPTVYYNIFSCQIKETYTLSCRRMNQTRCYPAQQYFEFRSIHRTPADCQCVGICFNANLVNLPENDYFIKADLNTSQCEVRLPPVTTAPPRDVDFDAFPNRDDFGRDDHRVDTRMVIVIGAVLGAGVLCLLVVVTVLIVALRRVVHRQDGKTLEVPYAMFPEMEKKPISNTEYPPRYTTLVETSPTLNVEEAKTDMGQSAPPTYI</sequence>
<gene>
    <name evidence="3" type="ORF">GSLYS_00002713001</name>
</gene>